<dbReference type="AlphaFoldDB" id="A0A9D1S9U4"/>
<name>A0A9D1S9U4_9PROT</name>
<dbReference type="GO" id="GO:0005829">
    <property type="term" value="C:cytosol"/>
    <property type="evidence" value="ECO:0007669"/>
    <property type="project" value="TreeGrafter"/>
</dbReference>
<accession>A0A9D1S9U4</accession>
<proteinExistence type="predicted"/>
<gene>
    <name evidence="2" type="ORF">IAD20_00845</name>
</gene>
<dbReference type="Proteomes" id="UP000824107">
    <property type="component" value="Unassembled WGS sequence"/>
</dbReference>
<dbReference type="SUPFAM" id="SSF51905">
    <property type="entry name" value="FAD/NAD(P)-binding domain"/>
    <property type="match status" value="1"/>
</dbReference>
<evidence type="ECO:0000313" key="3">
    <source>
        <dbReference type="Proteomes" id="UP000824107"/>
    </source>
</evidence>
<protein>
    <submittedName>
        <fullName evidence="2">FAD-dependent oxidoreductase</fullName>
    </submittedName>
</protein>
<dbReference type="InterPro" id="IPR002937">
    <property type="entry name" value="Amino_oxidase"/>
</dbReference>
<dbReference type="Gene3D" id="3.50.50.60">
    <property type="entry name" value="FAD/NAD(P)-binding domain"/>
    <property type="match status" value="1"/>
</dbReference>
<evidence type="ECO:0000313" key="2">
    <source>
        <dbReference type="EMBL" id="HIU52609.1"/>
    </source>
</evidence>
<comment type="caution">
    <text evidence="2">The sequence shown here is derived from an EMBL/GenBank/DDBJ whole genome shotgun (WGS) entry which is preliminary data.</text>
</comment>
<dbReference type="GO" id="GO:0008767">
    <property type="term" value="F:UDP-galactopyranose mutase activity"/>
    <property type="evidence" value="ECO:0007669"/>
    <property type="project" value="TreeGrafter"/>
</dbReference>
<dbReference type="GO" id="GO:0016491">
    <property type="term" value="F:oxidoreductase activity"/>
    <property type="evidence" value="ECO:0007669"/>
    <property type="project" value="InterPro"/>
</dbReference>
<feature type="domain" description="Amine oxidase" evidence="1">
    <location>
        <begin position="27"/>
        <end position="375"/>
    </location>
</feature>
<dbReference type="Pfam" id="PF01593">
    <property type="entry name" value="Amino_oxidase"/>
    <property type="match status" value="1"/>
</dbReference>
<organism evidence="2 3">
    <name type="scientific">Candidatus Scatocola faecipullorum</name>
    <dbReference type="NCBI Taxonomy" id="2840917"/>
    <lineage>
        <taxon>Bacteria</taxon>
        <taxon>Pseudomonadati</taxon>
        <taxon>Pseudomonadota</taxon>
        <taxon>Alphaproteobacteria</taxon>
        <taxon>Rhodospirillales</taxon>
        <taxon>Rhodospirillaceae</taxon>
        <taxon>Rhodospirillaceae incertae sedis</taxon>
        <taxon>Candidatus Scatocola</taxon>
    </lineage>
</organism>
<dbReference type="GO" id="GO:0050660">
    <property type="term" value="F:flavin adenine dinucleotide binding"/>
    <property type="evidence" value="ECO:0007669"/>
    <property type="project" value="TreeGrafter"/>
</dbReference>
<dbReference type="EMBL" id="DVNC01000010">
    <property type="protein sequence ID" value="HIU52609.1"/>
    <property type="molecule type" value="Genomic_DNA"/>
</dbReference>
<reference evidence="2" key="2">
    <citation type="journal article" date="2021" name="PeerJ">
        <title>Extensive microbial diversity within the chicken gut microbiome revealed by metagenomics and culture.</title>
        <authorList>
            <person name="Gilroy R."/>
            <person name="Ravi A."/>
            <person name="Getino M."/>
            <person name="Pursley I."/>
            <person name="Horton D.L."/>
            <person name="Alikhan N.F."/>
            <person name="Baker D."/>
            <person name="Gharbi K."/>
            <person name="Hall N."/>
            <person name="Watson M."/>
            <person name="Adriaenssens E.M."/>
            <person name="Foster-Nyarko E."/>
            <person name="Jarju S."/>
            <person name="Secka A."/>
            <person name="Antonio M."/>
            <person name="Oren A."/>
            <person name="Chaudhuri R.R."/>
            <person name="La Ragione R."/>
            <person name="Hildebrand F."/>
            <person name="Pallen M.J."/>
        </authorList>
    </citation>
    <scope>NUCLEOTIDE SEQUENCE</scope>
    <source>
        <strain evidence="2">ChiW3-316</strain>
    </source>
</reference>
<evidence type="ECO:0000259" key="1">
    <source>
        <dbReference type="Pfam" id="PF01593"/>
    </source>
</evidence>
<dbReference type="PROSITE" id="PS51257">
    <property type="entry name" value="PROKAR_LIPOPROTEIN"/>
    <property type="match status" value="1"/>
</dbReference>
<dbReference type="PANTHER" id="PTHR21197:SF0">
    <property type="entry name" value="UDP-GALACTOPYRANOSE MUTASE"/>
    <property type="match status" value="1"/>
</dbReference>
<reference evidence="2" key="1">
    <citation type="submission" date="2020-10" db="EMBL/GenBank/DDBJ databases">
        <authorList>
            <person name="Gilroy R."/>
        </authorList>
    </citation>
    <scope>NUCLEOTIDE SEQUENCE</scope>
    <source>
        <strain evidence="2">ChiW3-316</strain>
    </source>
</reference>
<dbReference type="InterPro" id="IPR036188">
    <property type="entry name" value="FAD/NAD-bd_sf"/>
</dbReference>
<sequence>MKLTILGGGLSAISLACFLQNREDIAEINILEKEDRAGGLCRTFETNGIEYDVGPHIIFSKDKEILDFMNGLLEDNIAQIRRSNRILHQKRFVQYPFENDLSKLPEQDKNYCVNAFLHNPYENYDAQNMLQFFLKTFGEGITNTYLRPYNEKIWKYDPSFMDTQMVDRIPKPPKEDILRSAAGETVEGYLHQLYFTYPQQGGTEALVKALIKRLSPKVKIHTGTEVLSVKKQQDIFIIETTKGSFSSERLVSTMPVNLLAKQYENTPEDIRKTAEELKYNSIVIAVVNVKPDAAKDNFAFMIADKEVKFHRLSKLDFLGRHYHKENSVSYMLEITYRKNDLTDLASDEEIMQQVIDGLQKIGFISSQEDVNFTDLKRFEYAYVIYDLNHRRNMDKLKDYFKGEGINLNGRFGSFEYLNMDAVIKQSKQLADNF</sequence>
<dbReference type="PANTHER" id="PTHR21197">
    <property type="entry name" value="UDP-GALACTOPYRANOSE MUTASE"/>
    <property type="match status" value="1"/>
</dbReference>